<comment type="caution">
    <text evidence="1">The sequence shown here is derived from an EMBL/GenBank/DDBJ whole genome shotgun (WGS) entry which is preliminary data.</text>
</comment>
<sequence length="186" mass="20212">MSQNLSRFPPNSRLGNTDNTYVGHMCYGPMHLDLSESKASVADWVGTGRSILPGDYVSIVTFKDGTSTLMCKGCGVSAVGAAVGDLEPEKGDRIAGDVTREEMETAGIHEDYRNTFREATSLTSGAVAPNGELYRSITETPVFEVDRDSFTDKASFVSGYKKYDARKEMAEAMAAQYVRNTSKHDA</sequence>
<protein>
    <submittedName>
        <fullName evidence="1">Uncharacterized protein</fullName>
    </submittedName>
</protein>
<evidence type="ECO:0000313" key="1">
    <source>
        <dbReference type="EMBL" id="TYJ51726.1"/>
    </source>
</evidence>
<proteinExistence type="predicted"/>
<evidence type="ECO:0000313" key="2">
    <source>
        <dbReference type="Proteomes" id="UP000322245"/>
    </source>
</evidence>
<gene>
    <name evidence="1" type="ORF">B9479_007691</name>
</gene>
<reference evidence="1 2" key="1">
    <citation type="submission" date="2017-05" db="EMBL/GenBank/DDBJ databases">
        <title>The Genome Sequence of Tsuchiyaea wingfieldii DSM 27421.</title>
        <authorList>
            <person name="Cuomo C."/>
            <person name="Passer A."/>
            <person name="Billmyre B."/>
            <person name="Heitman J."/>
        </authorList>
    </citation>
    <scope>NUCLEOTIDE SEQUENCE [LARGE SCALE GENOMIC DNA]</scope>
    <source>
        <strain evidence="1 2">DSM 27421</strain>
    </source>
</reference>
<name>A0A5D3APX7_9TREE</name>
<dbReference type="Proteomes" id="UP000322245">
    <property type="component" value="Unassembled WGS sequence"/>
</dbReference>
<accession>A0A5D3APX7</accession>
<dbReference type="EMBL" id="NIDF01000194">
    <property type="protein sequence ID" value="TYJ51726.1"/>
    <property type="molecule type" value="Genomic_DNA"/>
</dbReference>
<keyword evidence="2" id="KW-1185">Reference proteome</keyword>
<dbReference type="AlphaFoldDB" id="A0A5D3APX7"/>
<organism evidence="1 2">
    <name type="scientific">Cryptococcus floricola</name>
    <dbReference type="NCBI Taxonomy" id="2591691"/>
    <lineage>
        <taxon>Eukaryota</taxon>
        <taxon>Fungi</taxon>
        <taxon>Dikarya</taxon>
        <taxon>Basidiomycota</taxon>
        <taxon>Agaricomycotina</taxon>
        <taxon>Tremellomycetes</taxon>
        <taxon>Tremellales</taxon>
        <taxon>Cryptococcaceae</taxon>
        <taxon>Cryptococcus</taxon>
    </lineage>
</organism>